<sequence length="306" mass="32214">MHQIVVFCLVNALLIGQAYSACQKSSLLNAKDSIGPAVGGSCIAGYNCFAVNGGDYCFTRSPTCPPSSTAVNTAVIGPAIGGVCALGTCYLVNGSENCYACVDNTASASCGLCGIVTQTRSCISGIHGCPCTGPLSRQVTCPQAPCPQTPKCCHGQPVIKDLEKNTTKCFQLPADPLLSPVPACLTTDCARCTLTTPVLEIDTTTDNRTVPFSQDFLNQNAQGCVVRVMECPTEVPGIGSTIKFDYDSYKSVSRSRFEVRAVLVCNGTGDGWEFTPTRPETNWVGNTSVVHVAQCFGPTCENTEIC</sequence>
<organism evidence="2 3">
    <name type="scientific">Mesorhabditis belari</name>
    <dbReference type="NCBI Taxonomy" id="2138241"/>
    <lineage>
        <taxon>Eukaryota</taxon>
        <taxon>Metazoa</taxon>
        <taxon>Ecdysozoa</taxon>
        <taxon>Nematoda</taxon>
        <taxon>Chromadorea</taxon>
        <taxon>Rhabditida</taxon>
        <taxon>Rhabditina</taxon>
        <taxon>Rhabditomorpha</taxon>
        <taxon>Rhabditoidea</taxon>
        <taxon>Rhabditidae</taxon>
        <taxon>Mesorhabditinae</taxon>
        <taxon>Mesorhabditis</taxon>
    </lineage>
</organism>
<accession>A0AAF3F0E1</accession>
<keyword evidence="2" id="KW-1185">Reference proteome</keyword>
<dbReference type="AlphaFoldDB" id="A0AAF3F0E1"/>
<name>A0AAF3F0E1_9BILA</name>
<proteinExistence type="predicted"/>
<evidence type="ECO:0000313" key="2">
    <source>
        <dbReference type="Proteomes" id="UP000887575"/>
    </source>
</evidence>
<feature type="signal peptide" evidence="1">
    <location>
        <begin position="1"/>
        <end position="20"/>
    </location>
</feature>
<feature type="chain" id="PRO_5041974662" evidence="1">
    <location>
        <begin position="21"/>
        <end position="306"/>
    </location>
</feature>
<keyword evidence="1" id="KW-0732">Signal</keyword>
<evidence type="ECO:0000256" key="1">
    <source>
        <dbReference type="SAM" id="SignalP"/>
    </source>
</evidence>
<protein>
    <submittedName>
        <fullName evidence="3">Uncharacterized protein</fullName>
    </submittedName>
</protein>
<dbReference type="PROSITE" id="PS50092">
    <property type="entry name" value="TSP1"/>
    <property type="match status" value="1"/>
</dbReference>
<evidence type="ECO:0000313" key="3">
    <source>
        <dbReference type="WBParaSite" id="MBELARI_LOCUS19954"/>
    </source>
</evidence>
<dbReference type="WBParaSite" id="MBELARI_LOCUS19954">
    <property type="protein sequence ID" value="MBELARI_LOCUS19954"/>
    <property type="gene ID" value="MBELARI_LOCUS19954"/>
</dbReference>
<dbReference type="InterPro" id="IPR000884">
    <property type="entry name" value="TSP1_rpt"/>
</dbReference>
<dbReference type="Proteomes" id="UP000887575">
    <property type="component" value="Unassembled WGS sequence"/>
</dbReference>
<reference evidence="3" key="1">
    <citation type="submission" date="2024-02" db="UniProtKB">
        <authorList>
            <consortium name="WormBaseParasite"/>
        </authorList>
    </citation>
    <scope>IDENTIFICATION</scope>
</reference>